<protein>
    <submittedName>
        <fullName evidence="3">TBC-domain-containing protein</fullName>
    </submittedName>
</protein>
<dbReference type="PROSITE" id="PS50086">
    <property type="entry name" value="TBC_RABGAP"/>
    <property type="match status" value="1"/>
</dbReference>
<comment type="caution">
    <text evidence="3">The sequence shown here is derived from an EMBL/GenBank/DDBJ whole genome shotgun (WGS) entry which is preliminary data.</text>
</comment>
<dbReference type="GO" id="GO:0031267">
    <property type="term" value="F:small GTPase binding"/>
    <property type="evidence" value="ECO:0007669"/>
    <property type="project" value="TreeGrafter"/>
</dbReference>
<dbReference type="Gene3D" id="1.10.472.80">
    <property type="entry name" value="Ypt/Rab-GAP domain of gyp1p, domain 3"/>
    <property type="match status" value="1"/>
</dbReference>
<dbReference type="STRING" id="101127.A0A1X2GJE9"/>
<gene>
    <name evidence="3" type="ORF">DM01DRAFT_1335437</name>
</gene>
<keyword evidence="4" id="KW-1185">Reference proteome</keyword>
<evidence type="ECO:0000256" key="1">
    <source>
        <dbReference type="SAM" id="MobiDB-lite"/>
    </source>
</evidence>
<evidence type="ECO:0000313" key="3">
    <source>
        <dbReference type="EMBL" id="ORX55139.1"/>
    </source>
</evidence>
<reference evidence="3 4" key="1">
    <citation type="submission" date="2016-07" db="EMBL/GenBank/DDBJ databases">
        <title>Pervasive Adenine N6-methylation of Active Genes in Fungi.</title>
        <authorList>
            <consortium name="DOE Joint Genome Institute"/>
            <person name="Mondo S.J."/>
            <person name="Dannebaum R.O."/>
            <person name="Kuo R.C."/>
            <person name="Labutti K."/>
            <person name="Haridas S."/>
            <person name="Kuo A."/>
            <person name="Salamov A."/>
            <person name="Ahrendt S.R."/>
            <person name="Lipzen A."/>
            <person name="Sullivan W."/>
            <person name="Andreopoulos W.B."/>
            <person name="Clum A."/>
            <person name="Lindquist E."/>
            <person name="Daum C."/>
            <person name="Ramamoorthy G.K."/>
            <person name="Gryganskyi A."/>
            <person name="Culley D."/>
            <person name="Magnuson J.K."/>
            <person name="James T.Y."/>
            <person name="O'Malley M.A."/>
            <person name="Stajich J.E."/>
            <person name="Spatafora J.W."/>
            <person name="Visel A."/>
            <person name="Grigoriev I.V."/>
        </authorList>
    </citation>
    <scope>NUCLEOTIDE SEQUENCE [LARGE SCALE GENOMIC DNA]</scope>
    <source>
        <strain evidence="3 4">NRRL 3301</strain>
    </source>
</reference>
<feature type="domain" description="Rab-GAP TBC" evidence="2">
    <location>
        <begin position="260"/>
        <end position="480"/>
    </location>
</feature>
<dbReference type="GO" id="GO:0005096">
    <property type="term" value="F:GTPase activator activity"/>
    <property type="evidence" value="ECO:0007669"/>
    <property type="project" value="TreeGrafter"/>
</dbReference>
<dbReference type="Proteomes" id="UP000242146">
    <property type="component" value="Unassembled WGS sequence"/>
</dbReference>
<dbReference type="SMART" id="SM00164">
    <property type="entry name" value="TBC"/>
    <property type="match status" value="1"/>
</dbReference>
<dbReference type="Gene3D" id="1.10.8.270">
    <property type="entry name" value="putative rabgap domain of human tbc1 domain family member 14 like domains"/>
    <property type="match status" value="1"/>
</dbReference>
<dbReference type="SUPFAM" id="SSF47923">
    <property type="entry name" value="Ypt/Rab-GAP domain of gyp1p"/>
    <property type="match status" value="2"/>
</dbReference>
<organism evidence="3 4">
    <name type="scientific">Hesseltinella vesiculosa</name>
    <dbReference type="NCBI Taxonomy" id="101127"/>
    <lineage>
        <taxon>Eukaryota</taxon>
        <taxon>Fungi</taxon>
        <taxon>Fungi incertae sedis</taxon>
        <taxon>Mucoromycota</taxon>
        <taxon>Mucoromycotina</taxon>
        <taxon>Mucoromycetes</taxon>
        <taxon>Mucorales</taxon>
        <taxon>Cunninghamellaceae</taxon>
        <taxon>Hesseltinella</taxon>
    </lineage>
</organism>
<dbReference type="InterPro" id="IPR050302">
    <property type="entry name" value="Rab_GAP_TBC_domain"/>
</dbReference>
<feature type="region of interest" description="Disordered" evidence="1">
    <location>
        <begin position="169"/>
        <end position="202"/>
    </location>
</feature>
<feature type="compositionally biased region" description="Polar residues" evidence="1">
    <location>
        <begin position="1"/>
        <end position="13"/>
    </location>
</feature>
<dbReference type="PANTHER" id="PTHR47219">
    <property type="entry name" value="RAB GTPASE-ACTIVATING PROTEIN 1-LIKE"/>
    <property type="match status" value="1"/>
</dbReference>
<proteinExistence type="predicted"/>
<dbReference type="InterPro" id="IPR000195">
    <property type="entry name" value="Rab-GAP-TBC_dom"/>
</dbReference>
<name>A0A1X2GJE9_9FUNG</name>
<evidence type="ECO:0000313" key="4">
    <source>
        <dbReference type="Proteomes" id="UP000242146"/>
    </source>
</evidence>
<dbReference type="PANTHER" id="PTHR47219:SF20">
    <property type="entry name" value="TBC1 DOMAIN FAMILY MEMBER 2B"/>
    <property type="match status" value="1"/>
</dbReference>
<feature type="region of interest" description="Disordered" evidence="1">
    <location>
        <begin position="1"/>
        <end position="144"/>
    </location>
</feature>
<feature type="region of interest" description="Disordered" evidence="1">
    <location>
        <begin position="552"/>
        <end position="573"/>
    </location>
</feature>
<dbReference type="AlphaFoldDB" id="A0A1X2GJE9"/>
<dbReference type="InterPro" id="IPR035969">
    <property type="entry name" value="Rab-GAP_TBC_sf"/>
</dbReference>
<dbReference type="Gene3D" id="1.10.10.750">
    <property type="entry name" value="Ypt/Rab-GAP domain of gyp1p, domain 1"/>
    <property type="match status" value="1"/>
</dbReference>
<sequence>MTSPLTRSLTSGNGKPAPPRLRGRSSSFTAVMHLKKQHNQPPRPKDDSYTALHTSSPSYLMPPESIPASSLDSGSDYDDDDDDDDLEHTSRPAPSPQLKSSSKDLRIDPGVPLQQGRSPSTEPPPPLPSKQSGPTSAPLEKKISLQFKDKLHFARRSQSAKSHGFSLWKHHSSSSQAPKLYDDGKNLYPPPRQTTDTQRRDQYGFTQSTQWIAPEEYEAFDQTYAPIMARRSAKWRTLLEENHGEWPQPSSKFKRYVRKGIPPEFRANAWFHYSGAEIKMQDNPGVYRNCIKKAKDMGMDGNEYLDIIERDLHRTFPDNVQFKSKNRNSTTVAMPQEGDSPAIRSLRNMLYAFSVYAPSIGYCQSLNYIAGFLLLFMDEEHAFWTFVTLIQDILPANVYDVSMEGASIDQNILMMLLSERCPLIWQRVSSGRSFWDCEDPAGLGLPTSSLVTSHWFLTLFINILPTESVLRVWDCLFYEGKHTLMRVALTIFKLNEQAILSVTDPLEVFQVVQNMPKRMVDCHQLLDATYYKYGSMTRLSEQDLERRRDLIKRRRDERRKGNPAPKLQRGGVAGTLLYKAKEAKRFVERAKTVRHSKPPS</sequence>
<dbReference type="EMBL" id="MCGT01000012">
    <property type="protein sequence ID" value="ORX55139.1"/>
    <property type="molecule type" value="Genomic_DNA"/>
</dbReference>
<dbReference type="Pfam" id="PF00566">
    <property type="entry name" value="RabGAP-TBC"/>
    <property type="match status" value="1"/>
</dbReference>
<dbReference type="OrthoDB" id="294251at2759"/>
<evidence type="ECO:0000259" key="2">
    <source>
        <dbReference type="PROSITE" id="PS50086"/>
    </source>
</evidence>
<dbReference type="FunFam" id="1.10.8.270:FF:000016">
    <property type="entry name" value="TBC1 domain family member 2A"/>
    <property type="match status" value="1"/>
</dbReference>
<accession>A0A1X2GJE9</accession>
<feature type="compositionally biased region" description="Acidic residues" evidence="1">
    <location>
        <begin position="75"/>
        <end position="86"/>
    </location>
</feature>